<comment type="caution">
    <text evidence="1">The sequence shown here is derived from an EMBL/GenBank/DDBJ whole genome shotgun (WGS) entry which is preliminary data.</text>
</comment>
<keyword evidence="2" id="KW-1185">Reference proteome</keyword>
<gene>
    <name evidence="1" type="ORF">ACFQLX_16080</name>
</gene>
<reference evidence="2" key="1">
    <citation type="journal article" date="2019" name="Int. J. Syst. Evol. Microbiol.">
        <title>The Global Catalogue of Microorganisms (GCM) 10K type strain sequencing project: providing services to taxonomists for standard genome sequencing and annotation.</title>
        <authorList>
            <consortium name="The Broad Institute Genomics Platform"/>
            <consortium name="The Broad Institute Genome Sequencing Center for Infectious Disease"/>
            <person name="Wu L."/>
            <person name="Ma J."/>
        </authorList>
    </citation>
    <scope>NUCLEOTIDE SEQUENCE [LARGE SCALE GENOMIC DNA]</scope>
    <source>
        <strain evidence="2">CGMCC 1.13681</strain>
    </source>
</reference>
<dbReference type="RefSeq" id="WP_386415623.1">
    <property type="nucleotide sequence ID" value="NZ_JBHSZO010000023.1"/>
</dbReference>
<dbReference type="EMBL" id="JBHSZO010000023">
    <property type="protein sequence ID" value="MFC7219669.1"/>
    <property type="molecule type" value="Genomic_DNA"/>
</dbReference>
<evidence type="ECO:0000313" key="1">
    <source>
        <dbReference type="EMBL" id="MFC7219669.1"/>
    </source>
</evidence>
<accession>A0ABW2GFY4</accession>
<protein>
    <submittedName>
        <fullName evidence="1">DUF6093 family protein</fullName>
    </submittedName>
</protein>
<name>A0ABW2GFY4_9ACTN</name>
<dbReference type="InterPro" id="IPR046075">
    <property type="entry name" value="DUF6093"/>
</dbReference>
<sequence length="146" mass="15233">MTTPTPSAGLSLAAVAPIVETRILVDTVQTYRPGPPVLDPASGEYVPGPDTITYEGAGAVFGAGGPGLVLSLEGQAYADDTRNRYRLLTPLSAPLATRDDRVRVTTASQDPGLLGRVWRALDISDANSLTVVRTTWLDEATPTAGA</sequence>
<dbReference type="Proteomes" id="UP001596413">
    <property type="component" value="Unassembled WGS sequence"/>
</dbReference>
<evidence type="ECO:0000313" key="2">
    <source>
        <dbReference type="Proteomes" id="UP001596413"/>
    </source>
</evidence>
<proteinExistence type="predicted"/>
<organism evidence="1 2">
    <name type="scientific">Streptomyces polyrhachis</name>
    <dbReference type="NCBI Taxonomy" id="1282885"/>
    <lineage>
        <taxon>Bacteria</taxon>
        <taxon>Bacillati</taxon>
        <taxon>Actinomycetota</taxon>
        <taxon>Actinomycetes</taxon>
        <taxon>Kitasatosporales</taxon>
        <taxon>Streptomycetaceae</taxon>
        <taxon>Streptomyces</taxon>
    </lineage>
</organism>
<dbReference type="Pfam" id="PF19586">
    <property type="entry name" value="DUF6093"/>
    <property type="match status" value="1"/>
</dbReference>